<evidence type="ECO:0000313" key="1">
    <source>
        <dbReference type="EMBL" id="VDM42090.1"/>
    </source>
</evidence>
<gene>
    <name evidence="1" type="ORF">TCNE_LOCUS10769</name>
</gene>
<evidence type="ECO:0000313" key="2">
    <source>
        <dbReference type="Proteomes" id="UP000050794"/>
    </source>
</evidence>
<accession>A0A183UQJ9</accession>
<dbReference type="EMBL" id="UYWY01020611">
    <property type="protein sequence ID" value="VDM42090.1"/>
    <property type="molecule type" value="Genomic_DNA"/>
</dbReference>
<reference evidence="1 2" key="2">
    <citation type="submission" date="2018-11" db="EMBL/GenBank/DDBJ databases">
        <authorList>
            <consortium name="Pathogen Informatics"/>
        </authorList>
    </citation>
    <scope>NUCLEOTIDE SEQUENCE [LARGE SCALE GENOMIC DNA]</scope>
</reference>
<keyword evidence="2" id="KW-1185">Reference proteome</keyword>
<sequence>MGSPVFLEFLENLGQREKWGGEAAQDFLVRKAQTEPMVLAVEKDRRERKERLDMLECQVLVVWLVQVAVMGCPDMAVLLESRGLRGKEVKMGWMACKVCKVLQDSMPFTMTWNISKS</sequence>
<dbReference type="Proteomes" id="UP000050794">
    <property type="component" value="Unassembled WGS sequence"/>
</dbReference>
<protein>
    <submittedName>
        <fullName evidence="1 3">Uncharacterized protein</fullName>
    </submittedName>
</protein>
<evidence type="ECO:0000313" key="3">
    <source>
        <dbReference type="WBParaSite" id="TCNE_0001076901-mRNA-1"/>
    </source>
</evidence>
<proteinExistence type="predicted"/>
<name>A0A183UQJ9_TOXCA</name>
<dbReference type="WBParaSite" id="TCNE_0001076901-mRNA-1">
    <property type="protein sequence ID" value="TCNE_0001076901-mRNA-1"/>
    <property type="gene ID" value="TCNE_0001076901"/>
</dbReference>
<dbReference type="AlphaFoldDB" id="A0A183UQJ9"/>
<reference evidence="3" key="1">
    <citation type="submission" date="2016-06" db="UniProtKB">
        <authorList>
            <consortium name="WormBaseParasite"/>
        </authorList>
    </citation>
    <scope>IDENTIFICATION</scope>
</reference>
<organism evidence="2 3">
    <name type="scientific">Toxocara canis</name>
    <name type="common">Canine roundworm</name>
    <dbReference type="NCBI Taxonomy" id="6265"/>
    <lineage>
        <taxon>Eukaryota</taxon>
        <taxon>Metazoa</taxon>
        <taxon>Ecdysozoa</taxon>
        <taxon>Nematoda</taxon>
        <taxon>Chromadorea</taxon>
        <taxon>Rhabditida</taxon>
        <taxon>Spirurina</taxon>
        <taxon>Ascaridomorpha</taxon>
        <taxon>Ascaridoidea</taxon>
        <taxon>Toxocaridae</taxon>
        <taxon>Toxocara</taxon>
    </lineage>
</organism>